<evidence type="ECO:0000256" key="8">
    <source>
        <dbReference type="ARBA" id="ARBA00022741"/>
    </source>
</evidence>
<evidence type="ECO:0000256" key="2">
    <source>
        <dbReference type="ARBA" id="ARBA00001958"/>
    </source>
</evidence>
<evidence type="ECO:0000256" key="15">
    <source>
        <dbReference type="RuleBase" id="RU000504"/>
    </source>
</evidence>
<evidence type="ECO:0000256" key="12">
    <source>
        <dbReference type="ARBA" id="ARBA00022958"/>
    </source>
</evidence>
<protein>
    <recommendedName>
        <fullName evidence="5 15">Pyruvate kinase</fullName>
        <ecNumber evidence="5 15">2.7.1.40</ecNumber>
    </recommendedName>
</protein>
<organism evidence="19">
    <name type="scientific">Penaeus vannamei</name>
    <name type="common">Whiteleg shrimp</name>
    <name type="synonym">Litopenaeus vannamei</name>
    <dbReference type="NCBI Taxonomy" id="6689"/>
    <lineage>
        <taxon>Eukaryota</taxon>
        <taxon>Metazoa</taxon>
        <taxon>Ecdysozoa</taxon>
        <taxon>Arthropoda</taxon>
        <taxon>Crustacea</taxon>
        <taxon>Multicrustacea</taxon>
        <taxon>Malacostraca</taxon>
        <taxon>Eumalacostraca</taxon>
        <taxon>Eucarida</taxon>
        <taxon>Decapoda</taxon>
        <taxon>Dendrobranchiata</taxon>
        <taxon>Penaeoidea</taxon>
        <taxon>Penaeidae</taxon>
        <taxon>Penaeus</taxon>
    </lineage>
</organism>
<evidence type="ECO:0000256" key="4">
    <source>
        <dbReference type="ARBA" id="ARBA00008663"/>
    </source>
</evidence>
<comment type="pathway">
    <text evidence="3 15">Carbohydrate degradation; glycolysis; pyruvate from D-glyceraldehyde 3-phosphate: step 5/5.</text>
</comment>
<dbReference type="Gene3D" id="3.40.1380.20">
    <property type="entry name" value="Pyruvate kinase, C-terminal domain"/>
    <property type="match status" value="1"/>
</dbReference>
<feature type="region of interest" description="Disordered" evidence="16">
    <location>
        <begin position="540"/>
        <end position="568"/>
    </location>
</feature>
<dbReference type="EC" id="2.7.1.40" evidence="5 15"/>
<dbReference type="FunFam" id="2.40.33.10:FF:000023">
    <property type="entry name" value="Pyruvate kinase PKM"/>
    <property type="match status" value="1"/>
</dbReference>
<evidence type="ECO:0000256" key="16">
    <source>
        <dbReference type="SAM" id="MobiDB-lite"/>
    </source>
</evidence>
<dbReference type="GO" id="GO:0005524">
    <property type="term" value="F:ATP binding"/>
    <property type="evidence" value="ECO:0007669"/>
    <property type="project" value="UniProtKB-KW"/>
</dbReference>
<dbReference type="SUPFAM" id="SSF51621">
    <property type="entry name" value="Phosphoenolpyruvate/pyruvate domain"/>
    <property type="match status" value="1"/>
</dbReference>
<dbReference type="CDD" id="cd00288">
    <property type="entry name" value="Pyruvate_Kinase"/>
    <property type="match status" value="1"/>
</dbReference>
<dbReference type="InterPro" id="IPR036918">
    <property type="entry name" value="Pyrv_Knase_C_sf"/>
</dbReference>
<dbReference type="GO" id="GO:0030955">
    <property type="term" value="F:potassium ion binding"/>
    <property type="evidence" value="ECO:0007669"/>
    <property type="project" value="InterPro"/>
</dbReference>
<keyword evidence="14 19" id="KW-0670">Pyruvate</keyword>
<dbReference type="OrthoDB" id="108365at2759"/>
<feature type="domain" description="Pyruvate kinase barrel" evidence="17">
    <location>
        <begin position="36"/>
        <end position="365"/>
    </location>
</feature>
<keyword evidence="12" id="KW-0630">Potassium</keyword>
<keyword evidence="6 15" id="KW-0808">Transferase</keyword>
<dbReference type="PANTHER" id="PTHR11817">
    <property type="entry name" value="PYRUVATE KINASE"/>
    <property type="match status" value="1"/>
</dbReference>
<dbReference type="FunFam" id="3.40.1380.20:FF:000001">
    <property type="entry name" value="Pyruvate kinase"/>
    <property type="match status" value="1"/>
</dbReference>
<evidence type="ECO:0000256" key="5">
    <source>
        <dbReference type="ARBA" id="ARBA00012142"/>
    </source>
</evidence>
<dbReference type="InterPro" id="IPR015806">
    <property type="entry name" value="Pyrv_Knase_insert_dom_sf"/>
</dbReference>
<comment type="cofactor">
    <cofactor evidence="1">
        <name>Mg(2+)</name>
        <dbReference type="ChEBI" id="CHEBI:18420"/>
    </cofactor>
</comment>
<comment type="cofactor">
    <cofactor evidence="2">
        <name>K(+)</name>
        <dbReference type="ChEBI" id="CHEBI:29103"/>
    </cofactor>
</comment>
<dbReference type="Gene3D" id="2.40.33.10">
    <property type="entry name" value="PK beta-barrel domain-like"/>
    <property type="match status" value="1"/>
</dbReference>
<evidence type="ECO:0000313" key="19">
    <source>
        <dbReference type="EMBL" id="ABO21408.1"/>
    </source>
</evidence>
<dbReference type="NCBIfam" id="NF004978">
    <property type="entry name" value="PRK06354.1"/>
    <property type="match status" value="1"/>
</dbReference>
<dbReference type="InterPro" id="IPR040442">
    <property type="entry name" value="Pyrv_kinase-like_dom_sf"/>
</dbReference>
<dbReference type="InterPro" id="IPR015793">
    <property type="entry name" value="Pyrv_Knase_brl"/>
</dbReference>
<dbReference type="Pfam" id="PF02887">
    <property type="entry name" value="PK_C"/>
    <property type="match status" value="1"/>
</dbReference>
<evidence type="ECO:0000256" key="3">
    <source>
        <dbReference type="ARBA" id="ARBA00004997"/>
    </source>
</evidence>
<evidence type="ECO:0000256" key="7">
    <source>
        <dbReference type="ARBA" id="ARBA00022723"/>
    </source>
</evidence>
<evidence type="ECO:0000256" key="10">
    <source>
        <dbReference type="ARBA" id="ARBA00022840"/>
    </source>
</evidence>
<dbReference type="GO" id="GO:0004743">
    <property type="term" value="F:pyruvate kinase activity"/>
    <property type="evidence" value="ECO:0007669"/>
    <property type="project" value="UniProtKB-EC"/>
</dbReference>
<keyword evidence="8" id="KW-0547">Nucleotide-binding</keyword>
<keyword evidence="13 15" id="KW-0324">Glycolysis</keyword>
<evidence type="ECO:0000256" key="14">
    <source>
        <dbReference type="ARBA" id="ARBA00023317"/>
    </source>
</evidence>
<dbReference type="PRINTS" id="PR01050">
    <property type="entry name" value="PYRUVTKNASE"/>
</dbReference>
<evidence type="ECO:0000256" key="1">
    <source>
        <dbReference type="ARBA" id="ARBA00001946"/>
    </source>
</evidence>
<proteinExistence type="evidence at transcript level"/>
<dbReference type="GO" id="GO:0016301">
    <property type="term" value="F:kinase activity"/>
    <property type="evidence" value="ECO:0007669"/>
    <property type="project" value="UniProtKB-KW"/>
</dbReference>
<dbReference type="NCBIfam" id="NF004491">
    <property type="entry name" value="PRK05826.1"/>
    <property type="match status" value="1"/>
</dbReference>
<keyword evidence="11 15" id="KW-0460">Magnesium</keyword>
<feature type="domain" description="Pyruvate kinase C-terminal" evidence="18">
    <location>
        <begin position="402"/>
        <end position="523"/>
    </location>
</feature>
<dbReference type="InterPro" id="IPR001697">
    <property type="entry name" value="Pyr_Knase"/>
</dbReference>
<comment type="similarity">
    <text evidence="4 15">Belongs to the pyruvate kinase family.</text>
</comment>
<reference evidence="19" key="1">
    <citation type="submission" date="2006-11" db="EMBL/GenBank/DDBJ databases">
        <title>Isolation and expression of the pyruvate kinase gene on hepatopancreas of the white shrimp (Litopenaeus vannamei) during starvation.</title>
        <authorList>
            <person name="Sanchez-Paz A."/>
            <person name="Sonanez-Organis J.G."/>
            <person name="Peregrino-Uriarte A.B."/>
            <person name="Muhlia-Almazan A.T."/>
            <person name="Yepiz-Plascencia G."/>
        </authorList>
    </citation>
    <scope>NUCLEOTIDE SEQUENCE</scope>
    <source>
        <tissue evidence="19">Muscle</tissue>
    </source>
</reference>
<accession>B1N690</accession>
<dbReference type="GO" id="GO:0000287">
    <property type="term" value="F:magnesium ion binding"/>
    <property type="evidence" value="ECO:0007669"/>
    <property type="project" value="InterPro"/>
</dbReference>
<evidence type="ECO:0000256" key="13">
    <source>
        <dbReference type="ARBA" id="ARBA00023152"/>
    </source>
</evidence>
<evidence type="ECO:0000256" key="6">
    <source>
        <dbReference type="ARBA" id="ARBA00022679"/>
    </source>
</evidence>
<evidence type="ECO:0000259" key="18">
    <source>
        <dbReference type="Pfam" id="PF02887"/>
    </source>
</evidence>
<dbReference type="InterPro" id="IPR015795">
    <property type="entry name" value="Pyrv_Knase_C"/>
</dbReference>
<keyword evidence="9 15" id="KW-0418">Kinase</keyword>
<sequence>MSKVAPMQLGAADTHTQVDHMAALDIDSKPFSKRLSGIICTIGPVSRSVEMLEKMMEAGMNIARMNFSHGTHEYHSETMMNVRKAAQKYSDKIGHSYPVAIALDTKGPEIRTGLLEGGPSAEIELKEGATIKLTTDASYYEKCSEDVLYLDYVNITKVVKPGNRIFVDDGLISLIAKDVGSDSIDCEVENGGMLGSKKGVNLPGVPVDLPAVSEKDRGDLLLGVKMGVDIVFASFIRDAAGVREIRDVLGEKGKNIKIISKIENHQGCKNIDDIIEEGDGIMIARGDLGIEIPAEKVFVAQKQMIAKCNKVGKPVICATQMLESMVKKPRPTRAEVSDVGNAILDGADCVMLSGETAKGGYPLVCVRTMANIAREAEAAIWHKQLFTELSQQVHLPTDSTHTTAIAAVEASFKAMATAIIVITPTGRSAHLVSKYRPRCPIVAVTRYPQVARQCHLYRGIIPIHYTVPQNAERIEDWMNDVNARVDYAVQYGKECGFIKPGDPVVVVTGWQKGAGFTNTMRVLVVPSTGPTASIVKLGAHSSVKSGPVKSGPQASGEHQRTGKAQPDIPWPSFLAHMGPYHLCAAAVANKI</sequence>
<comment type="catalytic activity">
    <reaction evidence="15">
        <text>pyruvate + ATP = phosphoenolpyruvate + ADP + H(+)</text>
        <dbReference type="Rhea" id="RHEA:18157"/>
        <dbReference type="ChEBI" id="CHEBI:15361"/>
        <dbReference type="ChEBI" id="CHEBI:15378"/>
        <dbReference type="ChEBI" id="CHEBI:30616"/>
        <dbReference type="ChEBI" id="CHEBI:58702"/>
        <dbReference type="ChEBI" id="CHEBI:456216"/>
        <dbReference type="EC" id="2.7.1.40"/>
    </reaction>
</comment>
<dbReference type="FunFam" id="3.20.20.60:FF:000025">
    <property type="entry name" value="Pyruvate kinase"/>
    <property type="match status" value="1"/>
</dbReference>
<dbReference type="Gene3D" id="3.20.20.60">
    <property type="entry name" value="Phosphoenolpyruvate-binding domains"/>
    <property type="match status" value="1"/>
</dbReference>
<dbReference type="EMBL" id="EF102105">
    <property type="protein sequence ID" value="ABO21408.1"/>
    <property type="molecule type" value="mRNA"/>
</dbReference>
<evidence type="ECO:0000259" key="17">
    <source>
        <dbReference type="Pfam" id="PF00224"/>
    </source>
</evidence>
<dbReference type="SUPFAM" id="SSF52935">
    <property type="entry name" value="PK C-terminal domain-like"/>
    <property type="match status" value="1"/>
</dbReference>
<dbReference type="NCBIfam" id="TIGR01064">
    <property type="entry name" value="pyruv_kin"/>
    <property type="match status" value="1"/>
</dbReference>
<keyword evidence="7" id="KW-0479">Metal-binding</keyword>
<dbReference type="InterPro" id="IPR011037">
    <property type="entry name" value="Pyrv_Knase-like_insert_dom_sf"/>
</dbReference>
<dbReference type="Pfam" id="PF00224">
    <property type="entry name" value="PK"/>
    <property type="match status" value="1"/>
</dbReference>
<evidence type="ECO:0000256" key="11">
    <source>
        <dbReference type="ARBA" id="ARBA00022842"/>
    </source>
</evidence>
<dbReference type="SUPFAM" id="SSF50800">
    <property type="entry name" value="PK beta-barrel domain-like"/>
    <property type="match status" value="1"/>
</dbReference>
<dbReference type="InterPro" id="IPR015813">
    <property type="entry name" value="Pyrv/PenolPyrv_kinase-like_dom"/>
</dbReference>
<dbReference type="AlphaFoldDB" id="B1N690"/>
<dbReference type="UniPathway" id="UPA00109">
    <property type="reaction ID" value="UER00188"/>
</dbReference>
<keyword evidence="10" id="KW-0067">ATP-binding</keyword>
<evidence type="ECO:0000256" key="9">
    <source>
        <dbReference type="ARBA" id="ARBA00022777"/>
    </source>
</evidence>
<name>B1N690_PENVA</name>